<feature type="compositionally biased region" description="Basic and acidic residues" evidence="1">
    <location>
        <begin position="144"/>
        <end position="176"/>
    </location>
</feature>
<feature type="compositionally biased region" description="Acidic residues" evidence="1">
    <location>
        <begin position="13"/>
        <end position="30"/>
    </location>
</feature>
<keyword evidence="3" id="KW-1185">Reference proteome</keyword>
<reference evidence="2" key="1">
    <citation type="journal article" date="2023" name="Mol. Phylogenet. Evol.">
        <title>Genome-scale phylogeny and comparative genomics of the fungal order Sordariales.</title>
        <authorList>
            <person name="Hensen N."/>
            <person name="Bonometti L."/>
            <person name="Westerberg I."/>
            <person name="Brannstrom I.O."/>
            <person name="Guillou S."/>
            <person name="Cros-Aarteil S."/>
            <person name="Calhoun S."/>
            <person name="Haridas S."/>
            <person name="Kuo A."/>
            <person name="Mondo S."/>
            <person name="Pangilinan J."/>
            <person name="Riley R."/>
            <person name="LaButti K."/>
            <person name="Andreopoulos B."/>
            <person name="Lipzen A."/>
            <person name="Chen C."/>
            <person name="Yan M."/>
            <person name="Daum C."/>
            <person name="Ng V."/>
            <person name="Clum A."/>
            <person name="Steindorff A."/>
            <person name="Ohm R.A."/>
            <person name="Martin F."/>
            <person name="Silar P."/>
            <person name="Natvig D.O."/>
            <person name="Lalanne C."/>
            <person name="Gautier V."/>
            <person name="Ament-Velasquez S.L."/>
            <person name="Kruys A."/>
            <person name="Hutchinson M.I."/>
            <person name="Powell A.J."/>
            <person name="Barry K."/>
            <person name="Miller A.N."/>
            <person name="Grigoriev I.V."/>
            <person name="Debuchy R."/>
            <person name="Gladieux P."/>
            <person name="Hiltunen Thoren M."/>
            <person name="Johannesson H."/>
        </authorList>
    </citation>
    <scope>NUCLEOTIDE SEQUENCE</scope>
    <source>
        <strain evidence="2">CBS 315.58</strain>
    </source>
</reference>
<feature type="compositionally biased region" description="Low complexity" evidence="1">
    <location>
        <begin position="54"/>
        <end position="64"/>
    </location>
</feature>
<evidence type="ECO:0000256" key="1">
    <source>
        <dbReference type="SAM" id="MobiDB-lite"/>
    </source>
</evidence>
<feature type="compositionally biased region" description="Basic and acidic residues" evidence="1">
    <location>
        <begin position="183"/>
        <end position="240"/>
    </location>
</feature>
<feature type="compositionally biased region" description="Polar residues" evidence="1">
    <location>
        <begin position="80"/>
        <end position="101"/>
    </location>
</feature>
<name>A0AAN7AU37_9PEZI</name>
<sequence length="379" mass="41061">MDLDQFGGRTDDDLFADDIEPLPYEGDVDIPADTTTTEPEHAVTPQPPAPDVTPASSPKPAAPKGLSNSIHNRPDRSHASKNLQSFNQNQAISTALNTSQTAPPPSLPQNGLALKSQIQRTNNSASVSSEARANSGGVPRPKLSKAESDKIMEQRRLDAAKKTQRYERQKNDEEQHAIAYAKGQREALKRKEAARREEPAKDEDVRKQGEVLKRKQEEAARRKAAMGEKNKYEADREQNKGRKGMRALWDQGKADLDPADVFTKGANGGVKGSTTSGLGGSRFASEGDNHGSSYGASTGRQHGRRDHGRKLFEPEDRQGSTENDHQALPAPAPRTTATQKPKAAEDFPALPSSGPAPTNTLTSPTWVKPVGDWAEDVEG</sequence>
<feature type="compositionally biased region" description="Basic and acidic residues" evidence="1">
    <location>
        <begin position="309"/>
        <end position="325"/>
    </location>
</feature>
<proteinExistence type="predicted"/>
<accession>A0AAN7AU37</accession>
<reference evidence="2" key="2">
    <citation type="submission" date="2023-05" db="EMBL/GenBank/DDBJ databases">
        <authorList>
            <consortium name="Lawrence Berkeley National Laboratory"/>
            <person name="Steindorff A."/>
            <person name="Hensen N."/>
            <person name="Bonometti L."/>
            <person name="Westerberg I."/>
            <person name="Brannstrom I.O."/>
            <person name="Guillou S."/>
            <person name="Cros-Aarteil S."/>
            <person name="Calhoun S."/>
            <person name="Haridas S."/>
            <person name="Kuo A."/>
            <person name="Mondo S."/>
            <person name="Pangilinan J."/>
            <person name="Riley R."/>
            <person name="Labutti K."/>
            <person name="Andreopoulos B."/>
            <person name="Lipzen A."/>
            <person name="Chen C."/>
            <person name="Yanf M."/>
            <person name="Daum C."/>
            <person name="Ng V."/>
            <person name="Clum A."/>
            <person name="Ohm R."/>
            <person name="Martin F."/>
            <person name="Silar P."/>
            <person name="Natvig D."/>
            <person name="Lalanne C."/>
            <person name="Gautier V."/>
            <person name="Ament-Velasquez S.L."/>
            <person name="Kruys A."/>
            <person name="Hutchinson M.I."/>
            <person name="Powell A.J."/>
            <person name="Barry K."/>
            <person name="Miller A.N."/>
            <person name="Grigoriev I.V."/>
            <person name="Debuchy R."/>
            <person name="Gladieux P."/>
            <person name="Thoren M.H."/>
            <person name="Johannesson H."/>
        </authorList>
    </citation>
    <scope>NUCLEOTIDE SEQUENCE</scope>
    <source>
        <strain evidence="2">CBS 315.58</strain>
    </source>
</reference>
<evidence type="ECO:0000313" key="2">
    <source>
        <dbReference type="EMBL" id="KAK4201186.1"/>
    </source>
</evidence>
<feature type="compositionally biased region" description="Low complexity" evidence="1">
    <location>
        <begin position="326"/>
        <end position="341"/>
    </location>
</feature>
<evidence type="ECO:0000313" key="3">
    <source>
        <dbReference type="Proteomes" id="UP001303160"/>
    </source>
</evidence>
<feature type="region of interest" description="Disordered" evidence="1">
    <location>
        <begin position="1"/>
        <end position="379"/>
    </location>
</feature>
<feature type="compositionally biased region" description="Polar residues" evidence="1">
    <location>
        <begin position="290"/>
        <end position="300"/>
    </location>
</feature>
<organism evidence="2 3">
    <name type="scientific">Triangularia verruculosa</name>
    <dbReference type="NCBI Taxonomy" id="2587418"/>
    <lineage>
        <taxon>Eukaryota</taxon>
        <taxon>Fungi</taxon>
        <taxon>Dikarya</taxon>
        <taxon>Ascomycota</taxon>
        <taxon>Pezizomycotina</taxon>
        <taxon>Sordariomycetes</taxon>
        <taxon>Sordariomycetidae</taxon>
        <taxon>Sordariales</taxon>
        <taxon>Podosporaceae</taxon>
        <taxon>Triangularia</taxon>
    </lineage>
</organism>
<protein>
    <submittedName>
        <fullName evidence="2">Uncharacterized protein</fullName>
    </submittedName>
</protein>
<feature type="compositionally biased region" description="Polar residues" evidence="1">
    <location>
        <begin position="355"/>
        <end position="365"/>
    </location>
</feature>
<dbReference type="Proteomes" id="UP001303160">
    <property type="component" value="Unassembled WGS sequence"/>
</dbReference>
<dbReference type="AlphaFoldDB" id="A0AAN7AU37"/>
<gene>
    <name evidence="2" type="ORF">QBC40DRAFT_278672</name>
</gene>
<dbReference type="EMBL" id="MU863910">
    <property type="protein sequence ID" value="KAK4201186.1"/>
    <property type="molecule type" value="Genomic_DNA"/>
</dbReference>
<comment type="caution">
    <text evidence="2">The sequence shown here is derived from an EMBL/GenBank/DDBJ whole genome shotgun (WGS) entry which is preliminary data.</text>
</comment>
<feature type="compositionally biased region" description="Polar residues" evidence="1">
    <location>
        <begin position="116"/>
        <end position="132"/>
    </location>
</feature>